<sequence>MNLLHRVFYGRVAKPRPTSTDRHQGNKSKPSSWSPTQSCRQVRSFSPCAGSATTVANTPGDLSVRDAEPYQITAAIQNITIKEEDEVDAVPISSAQGDHNSITASIGQPDRHIATRDESSQSTYLVASVKAESSEEGSFEGHTDKVGSLVEEGLRSANDGKSNENATGTGSFNIDEPIPSIEEDDDDGDIEQSRIRKKTPPFLHGVTRRSDFAFGSNPKEDIDEGCEGDDFEEELGREVEEDLLIDDTVLRYWLHHTHSTAGMQNWPSEACRLYKLLFLRGLYPMFGSQWIWNFLDHPMPDELFTPLGSDDKCLLKAAKSEYHASKALIRLFDLHTYVSDYRQCGTQERIAPLIEKEIKRYIFWAEKDGDFVKKHDYVSPVFIITYKDAQAASTGQPIVERCQTLAEEYRSFYAARDIRDYPRCIFVFLVVQHIILVMVADTDRLDEEELYPLAELDLSQRSHWLDYSLGIAITVMLAKESLLAHRWAFPTIQVVEDDPDL</sequence>
<dbReference type="AlphaFoldDB" id="A0A9W8YQA5"/>
<protein>
    <submittedName>
        <fullName evidence="2">Uncharacterized protein</fullName>
    </submittedName>
</protein>
<evidence type="ECO:0000256" key="1">
    <source>
        <dbReference type="SAM" id="MobiDB-lite"/>
    </source>
</evidence>
<feature type="region of interest" description="Disordered" evidence="1">
    <location>
        <begin position="10"/>
        <end position="39"/>
    </location>
</feature>
<feature type="compositionally biased region" description="Polar residues" evidence="1">
    <location>
        <begin position="27"/>
        <end position="39"/>
    </location>
</feature>
<feature type="region of interest" description="Disordered" evidence="1">
    <location>
        <begin position="155"/>
        <end position="191"/>
    </location>
</feature>
<keyword evidence="3" id="KW-1185">Reference proteome</keyword>
<evidence type="ECO:0000313" key="3">
    <source>
        <dbReference type="Proteomes" id="UP001140453"/>
    </source>
</evidence>
<feature type="compositionally biased region" description="Polar residues" evidence="1">
    <location>
        <begin position="159"/>
        <end position="172"/>
    </location>
</feature>
<accession>A0A9W8YQA5</accession>
<gene>
    <name evidence="2" type="ORF">N0V93_007347</name>
</gene>
<name>A0A9W8YQA5_9PEZI</name>
<dbReference type="EMBL" id="JAPEVB010000004">
    <property type="protein sequence ID" value="KAJ4389875.1"/>
    <property type="molecule type" value="Genomic_DNA"/>
</dbReference>
<dbReference type="OrthoDB" id="5286775at2759"/>
<organism evidence="2 3">
    <name type="scientific">Gnomoniopsis smithogilvyi</name>
    <dbReference type="NCBI Taxonomy" id="1191159"/>
    <lineage>
        <taxon>Eukaryota</taxon>
        <taxon>Fungi</taxon>
        <taxon>Dikarya</taxon>
        <taxon>Ascomycota</taxon>
        <taxon>Pezizomycotina</taxon>
        <taxon>Sordariomycetes</taxon>
        <taxon>Sordariomycetidae</taxon>
        <taxon>Diaporthales</taxon>
        <taxon>Gnomoniaceae</taxon>
        <taxon>Gnomoniopsis</taxon>
    </lineage>
</organism>
<evidence type="ECO:0000313" key="2">
    <source>
        <dbReference type="EMBL" id="KAJ4389875.1"/>
    </source>
</evidence>
<dbReference type="Proteomes" id="UP001140453">
    <property type="component" value="Unassembled WGS sequence"/>
</dbReference>
<proteinExistence type="predicted"/>
<comment type="caution">
    <text evidence="2">The sequence shown here is derived from an EMBL/GenBank/DDBJ whole genome shotgun (WGS) entry which is preliminary data.</text>
</comment>
<feature type="compositionally biased region" description="Acidic residues" evidence="1">
    <location>
        <begin position="181"/>
        <end position="190"/>
    </location>
</feature>
<reference evidence="2" key="1">
    <citation type="submission" date="2022-10" db="EMBL/GenBank/DDBJ databases">
        <title>Tapping the CABI collections for fungal endophytes: first genome assemblies for Collariella, Neodidymelliopsis, Ascochyta clinopodiicola, Didymella pomorum, Didymosphaeria variabile, Neocosmospora piperis and Neocucurbitaria cava.</title>
        <authorList>
            <person name="Hill R."/>
        </authorList>
    </citation>
    <scope>NUCLEOTIDE SEQUENCE</scope>
    <source>
        <strain evidence="2">IMI 355082</strain>
    </source>
</reference>